<name>C7RU61_ACCRE</name>
<protein>
    <submittedName>
        <fullName evidence="1">Uncharacterized protein</fullName>
    </submittedName>
</protein>
<evidence type="ECO:0000313" key="1">
    <source>
        <dbReference type="EMBL" id="ACV36225.1"/>
    </source>
</evidence>
<dbReference type="STRING" id="522306.CAP2UW1_2947"/>
<gene>
    <name evidence="1" type="ordered locus">CAP2UW1_2947</name>
</gene>
<dbReference type="KEGG" id="app:CAP2UW1_2947"/>
<reference evidence="1" key="2">
    <citation type="submission" date="2009-09" db="EMBL/GenBank/DDBJ databases">
        <title>Complete sequence of chromosome of Candidatus Accumulibacter phosphatis clade IIA str. UW-1.</title>
        <authorList>
            <consortium name="US DOE Joint Genome Institute"/>
            <person name="Martin H.G."/>
            <person name="Ivanova N."/>
            <person name="Kunin V."/>
            <person name="Warnecke F."/>
            <person name="Barry K."/>
            <person name="He S."/>
            <person name="Salamov A."/>
            <person name="Szeto E."/>
            <person name="Dalin E."/>
            <person name="Pangilinan J.L."/>
            <person name="Lapidus A."/>
            <person name="Lowry S."/>
            <person name="Kyrpides N.C."/>
            <person name="McMahon K.D."/>
            <person name="Hugenholtz P."/>
        </authorList>
    </citation>
    <scope>NUCLEOTIDE SEQUENCE [LARGE SCALE GENOMIC DNA]</scope>
    <source>
        <strain evidence="1">UW-1</strain>
    </source>
</reference>
<accession>C7RU61</accession>
<sequence length="225" mass="25060">MRIPYEAPAPLGREFIDLAPEIIAGILLTLVVGWDRVRDFADVNAHAWEVPMTEHLRDGMRGELKTKGHPWGKTLVILPGTESRSDTDVLIPDGRTDIPLMLIELFLQTQEHDPHAIIECKRMAGADVNLCREYVVEGMDRFRTGKYGSNHAVGFMVGYLLSGTDDEAADGVNKYLTRTSRKVEHLAPSDICDKVSSWVSQHPRSAPPSPVRLHHAFLELKATAT</sequence>
<proteinExistence type="predicted"/>
<dbReference type="eggNOG" id="ENOG502Z7YJ">
    <property type="taxonomic scope" value="Bacteria"/>
</dbReference>
<dbReference type="AlphaFoldDB" id="C7RU61"/>
<organism evidence="1">
    <name type="scientific">Accumulibacter regalis</name>
    <dbReference type="NCBI Taxonomy" id="522306"/>
    <lineage>
        <taxon>Bacteria</taxon>
        <taxon>Pseudomonadati</taxon>
        <taxon>Pseudomonadota</taxon>
        <taxon>Betaproteobacteria</taxon>
        <taxon>Candidatus Accumulibacter</taxon>
    </lineage>
</organism>
<dbReference type="HOGENOM" id="CLU_107023_0_0_4"/>
<dbReference type="EMBL" id="CP001715">
    <property type="protein sequence ID" value="ACV36225.1"/>
    <property type="molecule type" value="Genomic_DNA"/>
</dbReference>
<reference evidence="1" key="1">
    <citation type="submission" date="2009-08" db="EMBL/GenBank/DDBJ databases">
        <authorList>
            <consortium name="US DOE Joint Genome Institute"/>
            <person name="Lucas S."/>
            <person name="Copeland A."/>
            <person name="Lapidus A."/>
            <person name="Glavina del Rio T."/>
            <person name="Dalin E."/>
            <person name="Tice H."/>
            <person name="Bruce D."/>
            <person name="Barry K."/>
            <person name="Pitluck S."/>
            <person name="Lowry S."/>
            <person name="Larimer F."/>
            <person name="Land M."/>
            <person name="Hauser L."/>
            <person name="Kyrpides N."/>
            <person name="Ivanova N."/>
            <person name="McMahon K.D."/>
            <person name="Hugenholtz P."/>
        </authorList>
    </citation>
    <scope>NUCLEOTIDE SEQUENCE</scope>
    <source>
        <strain evidence="1">UW-1</strain>
    </source>
</reference>